<evidence type="ECO:0000256" key="5">
    <source>
        <dbReference type="ARBA" id="ARBA00023136"/>
    </source>
</evidence>
<keyword evidence="5" id="KW-0472">Membrane</keyword>
<evidence type="ECO:0000256" key="3">
    <source>
        <dbReference type="ARBA" id="ARBA00022692"/>
    </source>
</evidence>
<comment type="subcellular location">
    <subcellularLocation>
        <location evidence="1">Membrane</location>
    </subcellularLocation>
</comment>
<keyword evidence="4" id="KW-1133">Transmembrane helix</keyword>
<evidence type="ECO:0000313" key="6">
    <source>
        <dbReference type="EMBL" id="KAL2332352.1"/>
    </source>
</evidence>
<reference evidence="6 7" key="1">
    <citation type="submission" date="2024-08" db="EMBL/GenBank/DDBJ databases">
        <title>Insights into the chromosomal genome structure of Flemingia macrophylla.</title>
        <authorList>
            <person name="Ding Y."/>
            <person name="Zhao Y."/>
            <person name="Bi W."/>
            <person name="Wu M."/>
            <person name="Zhao G."/>
            <person name="Gong Y."/>
            <person name="Li W."/>
            <person name="Zhang P."/>
        </authorList>
    </citation>
    <scope>NUCLEOTIDE SEQUENCE [LARGE SCALE GENOMIC DNA]</scope>
    <source>
        <strain evidence="6">DYQJB</strain>
        <tissue evidence="6">Leaf</tissue>
    </source>
</reference>
<evidence type="ECO:0000256" key="2">
    <source>
        <dbReference type="ARBA" id="ARBA00009457"/>
    </source>
</evidence>
<protein>
    <submittedName>
        <fullName evidence="6">Uncharacterized protein</fullName>
    </submittedName>
</protein>
<gene>
    <name evidence="6" type="ORF">Fmac_019933</name>
</gene>
<keyword evidence="3" id="KW-0812">Transmembrane</keyword>
<keyword evidence="7" id="KW-1185">Reference proteome</keyword>
<organism evidence="6 7">
    <name type="scientific">Flemingia macrophylla</name>
    <dbReference type="NCBI Taxonomy" id="520843"/>
    <lineage>
        <taxon>Eukaryota</taxon>
        <taxon>Viridiplantae</taxon>
        <taxon>Streptophyta</taxon>
        <taxon>Embryophyta</taxon>
        <taxon>Tracheophyta</taxon>
        <taxon>Spermatophyta</taxon>
        <taxon>Magnoliopsida</taxon>
        <taxon>eudicotyledons</taxon>
        <taxon>Gunneridae</taxon>
        <taxon>Pentapetalae</taxon>
        <taxon>rosids</taxon>
        <taxon>fabids</taxon>
        <taxon>Fabales</taxon>
        <taxon>Fabaceae</taxon>
        <taxon>Papilionoideae</taxon>
        <taxon>50 kb inversion clade</taxon>
        <taxon>NPAAA clade</taxon>
        <taxon>indigoferoid/millettioid clade</taxon>
        <taxon>Phaseoleae</taxon>
        <taxon>Flemingia</taxon>
    </lineage>
</organism>
<dbReference type="EMBL" id="JBGMDY010000006">
    <property type="protein sequence ID" value="KAL2332352.1"/>
    <property type="molecule type" value="Genomic_DNA"/>
</dbReference>
<dbReference type="GO" id="GO:0016020">
    <property type="term" value="C:membrane"/>
    <property type="evidence" value="ECO:0007669"/>
    <property type="project" value="UniProtKB-SubCell"/>
</dbReference>
<evidence type="ECO:0000256" key="1">
    <source>
        <dbReference type="ARBA" id="ARBA00004370"/>
    </source>
</evidence>
<comment type="similarity">
    <text evidence="2">Belongs to the CDC50/LEM3 family.</text>
</comment>
<dbReference type="Proteomes" id="UP001603857">
    <property type="component" value="Unassembled WGS sequence"/>
</dbReference>
<evidence type="ECO:0000256" key="4">
    <source>
        <dbReference type="ARBA" id="ARBA00022989"/>
    </source>
</evidence>
<dbReference type="InterPro" id="IPR005045">
    <property type="entry name" value="CDC50/LEM3_fam"/>
</dbReference>
<dbReference type="PANTHER" id="PTHR10926:SF72">
    <property type="entry name" value="ALA-INTERACTING SUBUNIT"/>
    <property type="match status" value="1"/>
</dbReference>
<dbReference type="AlphaFoldDB" id="A0ABD1M982"/>
<comment type="caution">
    <text evidence="6">The sequence shown here is derived from an EMBL/GenBank/DDBJ whole genome shotgun (WGS) entry which is preliminary data.</text>
</comment>
<name>A0ABD1M982_9FABA</name>
<proteinExistence type="inferred from homology"/>
<accession>A0ABD1M982</accession>
<sequence length="167" mass="19383">MRFGAEAERFIDNQKILMHCRWRKLSSDMMIDAFLPHMLKMQVHIFKAMTPTRPAPPNGLYVKNRSDKQLWNKAAEGELNNCFPEDKTKDTNQSIVPCGLIAWSLFNDTYRFLTNNKDLTIKKKNIAWGSDQRFKFGSKVYPKNFQNRDLIGGARLNESIPVAREKS</sequence>
<evidence type="ECO:0000313" key="7">
    <source>
        <dbReference type="Proteomes" id="UP001603857"/>
    </source>
</evidence>
<dbReference type="PANTHER" id="PTHR10926">
    <property type="entry name" value="CELL CYCLE CONTROL PROTEIN 50"/>
    <property type="match status" value="1"/>
</dbReference>
<dbReference type="Pfam" id="PF03381">
    <property type="entry name" value="CDC50"/>
    <property type="match status" value="1"/>
</dbReference>